<organism evidence="1">
    <name type="scientific">Odontella aurita</name>
    <dbReference type="NCBI Taxonomy" id="265563"/>
    <lineage>
        <taxon>Eukaryota</taxon>
        <taxon>Sar</taxon>
        <taxon>Stramenopiles</taxon>
        <taxon>Ochrophyta</taxon>
        <taxon>Bacillariophyta</taxon>
        <taxon>Mediophyceae</taxon>
        <taxon>Biddulphiophycidae</taxon>
        <taxon>Eupodiscales</taxon>
        <taxon>Odontellaceae</taxon>
        <taxon>Odontella</taxon>
    </lineage>
</organism>
<sequence>MHLPKTPSTFLFLTSSTLTRRTDAKLQDQGEIKIIHLASELSSQLRGDYSIKLDILERLQNDINALEPKYEDGRDRQNMSKCTREEIKTLRSLELGAIVQVMD</sequence>
<name>A0A7S4IR29_9STRA</name>
<proteinExistence type="predicted"/>
<gene>
    <name evidence="1" type="ORF">OAUR00152_LOCUS14315</name>
</gene>
<dbReference type="AlphaFoldDB" id="A0A7S4IR29"/>
<accession>A0A7S4IR29</accession>
<evidence type="ECO:0000313" key="1">
    <source>
        <dbReference type="EMBL" id="CAE2237158.1"/>
    </source>
</evidence>
<dbReference type="EMBL" id="HBKQ01021115">
    <property type="protein sequence ID" value="CAE2237158.1"/>
    <property type="molecule type" value="Transcribed_RNA"/>
</dbReference>
<protein>
    <submittedName>
        <fullName evidence="1">Uncharacterized protein</fullName>
    </submittedName>
</protein>
<reference evidence="1" key="1">
    <citation type="submission" date="2021-01" db="EMBL/GenBank/DDBJ databases">
        <authorList>
            <person name="Corre E."/>
            <person name="Pelletier E."/>
            <person name="Niang G."/>
            <person name="Scheremetjew M."/>
            <person name="Finn R."/>
            <person name="Kale V."/>
            <person name="Holt S."/>
            <person name="Cochrane G."/>
            <person name="Meng A."/>
            <person name="Brown T."/>
            <person name="Cohen L."/>
        </authorList>
    </citation>
    <scope>NUCLEOTIDE SEQUENCE</scope>
    <source>
        <strain evidence="1">Isolate 1302-5</strain>
    </source>
</reference>